<dbReference type="FunFam" id="3.40.50.300:FF:000006">
    <property type="entry name" value="DNA-binding transcriptional regulator NtrC"/>
    <property type="match status" value="1"/>
</dbReference>
<dbReference type="KEGG" id="psup:E5P55_00325"/>
<proteinExistence type="predicted"/>
<dbReference type="PROSITE" id="PS00676">
    <property type="entry name" value="SIGMA54_INTERACT_2"/>
    <property type="match status" value="1"/>
</dbReference>
<dbReference type="InterPro" id="IPR025662">
    <property type="entry name" value="Sigma_54_int_dom_ATP-bd_1"/>
</dbReference>
<organism evidence="4 5">
    <name type="scientific">Candidatus Pinguicoccus supinus</name>
    <dbReference type="NCBI Taxonomy" id="2529394"/>
    <lineage>
        <taxon>Bacteria</taxon>
        <taxon>Pseudomonadati</taxon>
        <taxon>Verrucomicrobiota</taxon>
        <taxon>Candidatus Pinguicoccus</taxon>
    </lineage>
</organism>
<dbReference type="InterPro" id="IPR027417">
    <property type="entry name" value="P-loop_NTPase"/>
</dbReference>
<dbReference type="EMBL" id="CP039370">
    <property type="protein sequence ID" value="QPJ58429.1"/>
    <property type="molecule type" value="Genomic_DNA"/>
</dbReference>
<accession>A0A7T0BRG4</accession>
<sequence length="301" mass="34775">MCIENIFIEINNLKAYNLTLGIFKLLNFKKKYNTINLWLFSSNISTHLFILFANFKEFNVKIFYLKKPTSYIRFIKIIYSLDQLVVKRSTKDFLGKSLYIKILLKKILRISKSKVPILILGESGSGKELIAKTIHLHSLRGRSILNILNCSAIPKTLIESELFGYKQGSFTGAVFDKLGKLEISDKGTLFLDEIGELESSIQIKLLRFLETGEIYPIGGLYSTKIDIKLIFATNKNLNFLVNSGKFRIDFLFRINIVELMIPSLRNRKLDLICLLKIFLINKLNQVFIFKKNILKFLIMHS</sequence>
<dbReference type="PROSITE" id="PS00675">
    <property type="entry name" value="SIGMA54_INTERACT_1"/>
    <property type="match status" value="1"/>
</dbReference>
<keyword evidence="1" id="KW-0547">Nucleotide-binding</keyword>
<evidence type="ECO:0000256" key="1">
    <source>
        <dbReference type="ARBA" id="ARBA00022741"/>
    </source>
</evidence>
<evidence type="ECO:0000256" key="2">
    <source>
        <dbReference type="ARBA" id="ARBA00022840"/>
    </source>
</evidence>
<evidence type="ECO:0000313" key="5">
    <source>
        <dbReference type="Proteomes" id="UP000594451"/>
    </source>
</evidence>
<gene>
    <name evidence="4" type="ORF">E5P55_00325</name>
</gene>
<dbReference type="CDD" id="cd00009">
    <property type="entry name" value="AAA"/>
    <property type="match status" value="1"/>
</dbReference>
<dbReference type="SUPFAM" id="SSF52540">
    <property type="entry name" value="P-loop containing nucleoside triphosphate hydrolases"/>
    <property type="match status" value="1"/>
</dbReference>
<dbReference type="GO" id="GO:0005524">
    <property type="term" value="F:ATP binding"/>
    <property type="evidence" value="ECO:0007669"/>
    <property type="project" value="UniProtKB-KW"/>
</dbReference>
<name>A0A7T0BRG4_9BACT</name>
<evidence type="ECO:0000313" key="4">
    <source>
        <dbReference type="EMBL" id="QPJ58429.1"/>
    </source>
</evidence>
<keyword evidence="5" id="KW-1185">Reference proteome</keyword>
<dbReference type="InterPro" id="IPR025943">
    <property type="entry name" value="Sigma_54_int_dom_ATP-bd_2"/>
</dbReference>
<protein>
    <submittedName>
        <fullName evidence="4">Sigma-54 factor interaction domain-containing protein</fullName>
    </submittedName>
</protein>
<dbReference type="SMART" id="SM00382">
    <property type="entry name" value="AAA"/>
    <property type="match status" value="1"/>
</dbReference>
<dbReference type="InterPro" id="IPR002078">
    <property type="entry name" value="Sigma_54_int"/>
</dbReference>
<dbReference type="Pfam" id="PF00158">
    <property type="entry name" value="Sigma54_activat"/>
    <property type="match status" value="1"/>
</dbReference>
<evidence type="ECO:0000259" key="3">
    <source>
        <dbReference type="PROSITE" id="PS50045"/>
    </source>
</evidence>
<dbReference type="Proteomes" id="UP000594451">
    <property type="component" value="Chromosome"/>
</dbReference>
<dbReference type="GO" id="GO:0006355">
    <property type="term" value="P:regulation of DNA-templated transcription"/>
    <property type="evidence" value="ECO:0007669"/>
    <property type="project" value="InterPro"/>
</dbReference>
<reference evidence="4 5" key="1">
    <citation type="journal article" date="2020" name="Sci. Rep.">
        <title>Morphology, ultrastructure, genomics, and phylogeny of Euplotes vanleeuwenhoeki sp. nov. and its ultra-reduced endosymbiont Candidatus Pinguicoccus supinus sp. nov.</title>
        <authorList>
            <person name="Serra V."/>
            <person name="Gammuto L."/>
            <person name="Nitla V."/>
            <person name="Castelli M."/>
            <person name="Lanzoni O."/>
            <person name="Sassera D."/>
            <person name="Bandi C."/>
            <person name="Sandeep B.V."/>
            <person name="Verni F."/>
            <person name="Modeo L."/>
            <person name="Petroni G."/>
        </authorList>
    </citation>
    <scope>NUCLEOTIDE SEQUENCE [LARGE SCALE GENOMIC DNA]</scope>
    <source>
        <strain evidence="4 5">KKR18_Esm</strain>
    </source>
</reference>
<dbReference type="PANTHER" id="PTHR32071">
    <property type="entry name" value="TRANSCRIPTIONAL REGULATORY PROTEIN"/>
    <property type="match status" value="1"/>
</dbReference>
<keyword evidence="2" id="KW-0067">ATP-binding</keyword>
<dbReference type="Gene3D" id="3.40.50.300">
    <property type="entry name" value="P-loop containing nucleotide triphosphate hydrolases"/>
    <property type="match status" value="1"/>
</dbReference>
<dbReference type="InterPro" id="IPR003593">
    <property type="entry name" value="AAA+_ATPase"/>
</dbReference>
<dbReference type="AlphaFoldDB" id="A0A7T0BRG4"/>
<dbReference type="PROSITE" id="PS50045">
    <property type="entry name" value="SIGMA54_INTERACT_4"/>
    <property type="match status" value="1"/>
</dbReference>
<feature type="domain" description="Sigma-54 factor interaction" evidence="3">
    <location>
        <begin position="93"/>
        <end position="279"/>
    </location>
</feature>